<accession>A0A655VCE8</accession>
<name>A0A655VCE8_VIBCL</name>
<proteinExistence type="predicted"/>
<dbReference type="EMBL" id="CWQJ01000006">
    <property type="protein sequence ID" value="CSB87999.1"/>
    <property type="molecule type" value="Genomic_DNA"/>
</dbReference>
<evidence type="ECO:0000313" key="1">
    <source>
        <dbReference type="EMBL" id="CSB87999.1"/>
    </source>
</evidence>
<sequence>METLEIPSTILSICREIRSIFAISFRFSVAALVDSVMAKIISSTVVLFSSIPVNIFSQAFRLLSARSLPRRAPCSICVKLVIPVSTDLAICCAPELIWLSAPIISFDERLISSMPAESSSAAAATSSDDLTISVDVRSSSVNSSSD</sequence>
<evidence type="ECO:0000313" key="2">
    <source>
        <dbReference type="Proteomes" id="UP000046067"/>
    </source>
</evidence>
<dbReference type="AlphaFoldDB" id="A0A655VCE8"/>
<protein>
    <submittedName>
        <fullName evidence="1">Uncharacterized protein</fullName>
    </submittedName>
</protein>
<dbReference type="Proteomes" id="UP000046067">
    <property type="component" value="Unassembled WGS sequence"/>
</dbReference>
<organism evidence="1 2">
    <name type="scientific">Vibrio cholerae</name>
    <dbReference type="NCBI Taxonomy" id="666"/>
    <lineage>
        <taxon>Bacteria</taxon>
        <taxon>Pseudomonadati</taxon>
        <taxon>Pseudomonadota</taxon>
        <taxon>Gammaproteobacteria</taxon>
        <taxon>Vibrionales</taxon>
        <taxon>Vibrionaceae</taxon>
        <taxon>Vibrio</taxon>
    </lineage>
</organism>
<reference evidence="1 2" key="1">
    <citation type="submission" date="2015-07" db="EMBL/GenBank/DDBJ databases">
        <authorList>
            <consortium name="Pathogen Informatics"/>
        </authorList>
    </citation>
    <scope>NUCLEOTIDE SEQUENCE [LARGE SCALE GENOMIC DNA]</scope>
    <source>
        <strain evidence="1 2">A325</strain>
    </source>
</reference>
<gene>
    <name evidence="1" type="ORF">ERS013201_01192</name>
</gene>